<proteinExistence type="predicted"/>
<keyword evidence="3" id="KW-1185">Reference proteome</keyword>
<evidence type="ECO:0000259" key="1">
    <source>
        <dbReference type="Pfam" id="PF01764"/>
    </source>
</evidence>
<dbReference type="GO" id="GO:0006629">
    <property type="term" value="P:lipid metabolic process"/>
    <property type="evidence" value="ECO:0007669"/>
    <property type="project" value="InterPro"/>
</dbReference>
<reference evidence="2" key="1">
    <citation type="submission" date="2023-08" db="EMBL/GenBank/DDBJ databases">
        <authorList>
            <person name="Audoor S."/>
            <person name="Bilcke G."/>
        </authorList>
    </citation>
    <scope>NUCLEOTIDE SEQUENCE</scope>
</reference>
<dbReference type="Pfam" id="PF01764">
    <property type="entry name" value="Lipase_3"/>
    <property type="match status" value="1"/>
</dbReference>
<dbReference type="AlphaFoldDB" id="A0AAD2FFN4"/>
<dbReference type="CDD" id="cd00519">
    <property type="entry name" value="Lipase_3"/>
    <property type="match status" value="1"/>
</dbReference>
<dbReference type="SUPFAM" id="SSF53474">
    <property type="entry name" value="alpha/beta-Hydrolases"/>
    <property type="match status" value="1"/>
</dbReference>
<name>A0AAD2FFN4_9STRA</name>
<dbReference type="Gene3D" id="3.40.50.1820">
    <property type="entry name" value="alpha/beta hydrolase"/>
    <property type="match status" value="1"/>
</dbReference>
<dbReference type="InterPro" id="IPR051218">
    <property type="entry name" value="Sec_MonoDiacylglyc_Lipase"/>
</dbReference>
<gene>
    <name evidence="2" type="ORF">CYCCA115_LOCUS841</name>
</gene>
<dbReference type="EMBL" id="CAKOGP040000002">
    <property type="protein sequence ID" value="CAJ1919249.1"/>
    <property type="molecule type" value="Genomic_DNA"/>
</dbReference>
<dbReference type="Proteomes" id="UP001295423">
    <property type="component" value="Unassembled WGS sequence"/>
</dbReference>
<feature type="domain" description="Fungal lipase-type" evidence="1">
    <location>
        <begin position="158"/>
        <end position="319"/>
    </location>
</feature>
<evidence type="ECO:0000313" key="2">
    <source>
        <dbReference type="EMBL" id="CAJ1919249.1"/>
    </source>
</evidence>
<dbReference type="PANTHER" id="PTHR45856:SF11">
    <property type="entry name" value="FUNGAL LIPASE-LIKE DOMAIN-CONTAINING PROTEIN"/>
    <property type="match status" value="1"/>
</dbReference>
<accession>A0AAD2FFN4</accession>
<dbReference type="PANTHER" id="PTHR45856">
    <property type="entry name" value="ALPHA/BETA-HYDROLASES SUPERFAMILY PROTEIN"/>
    <property type="match status" value="1"/>
</dbReference>
<dbReference type="InterPro" id="IPR029058">
    <property type="entry name" value="AB_hydrolase_fold"/>
</dbReference>
<organism evidence="2 3">
    <name type="scientific">Cylindrotheca closterium</name>
    <dbReference type="NCBI Taxonomy" id="2856"/>
    <lineage>
        <taxon>Eukaryota</taxon>
        <taxon>Sar</taxon>
        <taxon>Stramenopiles</taxon>
        <taxon>Ochrophyta</taxon>
        <taxon>Bacillariophyta</taxon>
        <taxon>Bacillariophyceae</taxon>
        <taxon>Bacillariophycidae</taxon>
        <taxon>Bacillariales</taxon>
        <taxon>Bacillariaceae</taxon>
        <taxon>Cylindrotheca</taxon>
    </lineage>
</organism>
<comment type="caution">
    <text evidence="2">The sequence shown here is derived from an EMBL/GenBank/DDBJ whole genome shotgun (WGS) entry which is preliminary data.</text>
</comment>
<protein>
    <recommendedName>
        <fullName evidence="1">Fungal lipase-type domain-containing protein</fullName>
    </recommendedName>
</protein>
<evidence type="ECO:0000313" key="3">
    <source>
        <dbReference type="Proteomes" id="UP001295423"/>
    </source>
</evidence>
<sequence length="415" mass="48374">MGNSPSVLPTADPAVLNDDYEWPENLYLELRDMANISFLVYTFAYLTDVAREFGLEGMVINDEGRIGMPTRDLPRSFSPAEIIEIIENNLDTLKSRYQTYFEGYRYELLIEKLKVLQEREELSGLERPLTLEEYDDRHQKHDLVYGVTKDDINKRLTLVFRGTENELAFRSNWLSNAAFVKKEYDLPPVLQANDVVDSMRLHSGFGKYIFDYTFDEDDPVTWRKYDEILEDVKLLLQEYPDYKIYVTGHSLGGALSTIVGLYLACDPEIPKPVSVINFAAPRVGGRHFLHAARWLERKKWLRVLRVVNDGDTIAAMPMTNYHHIGIQLRLFSDIGKEPRFSYPSPEETYRKYMGRLWQNSLGKSFNLSYDHGDYRERVDKDKLFLLKYDLNKLYDDNELTGLNTQDSTQVIHQRV</sequence>
<dbReference type="InterPro" id="IPR002921">
    <property type="entry name" value="Fungal_lipase-type"/>
</dbReference>